<dbReference type="EMBL" id="BK015480">
    <property type="protein sequence ID" value="DAE08933.1"/>
    <property type="molecule type" value="Genomic_DNA"/>
</dbReference>
<protein>
    <submittedName>
        <fullName evidence="1">Minor capsid protein</fullName>
    </submittedName>
</protein>
<proteinExistence type="predicted"/>
<reference evidence="1" key="1">
    <citation type="journal article" date="2021" name="Proc. Natl. Acad. Sci. U.S.A.">
        <title>A Catalog of Tens of Thousands of Viruses from Human Metagenomes Reveals Hidden Associations with Chronic Diseases.</title>
        <authorList>
            <person name="Tisza M.J."/>
            <person name="Buck C.B."/>
        </authorList>
    </citation>
    <scope>NUCLEOTIDE SEQUENCE</scope>
    <source>
        <strain evidence="1">CtTrD1</strain>
    </source>
</reference>
<dbReference type="Pfam" id="PF11114">
    <property type="entry name" value="Minor_capsid_2"/>
    <property type="match status" value="1"/>
</dbReference>
<dbReference type="InterPro" id="IPR021080">
    <property type="entry name" value="Minor_capsid_protein"/>
</dbReference>
<evidence type="ECO:0000313" key="1">
    <source>
        <dbReference type="EMBL" id="DAE08933.1"/>
    </source>
</evidence>
<accession>A0A8S5PQY2</accession>
<name>A0A8S5PQY2_9CAUD</name>
<sequence>MGQSGFVLRIDPADKILGKRKMGVNGQAQLFLSKNIADKCLSYISSQNGNFQNSVKVDHNGVSWNTLYARRQFYENKAKSLWHIKMWRDRGKEIVDSVAQFCDCRVTR</sequence>
<organism evidence="1">
    <name type="scientific">Siphoviridae sp. ctTrD1</name>
    <dbReference type="NCBI Taxonomy" id="2825524"/>
    <lineage>
        <taxon>Viruses</taxon>
        <taxon>Duplodnaviria</taxon>
        <taxon>Heunggongvirae</taxon>
        <taxon>Uroviricota</taxon>
        <taxon>Caudoviricetes</taxon>
    </lineage>
</organism>